<feature type="region of interest" description="Disordered" evidence="1">
    <location>
        <begin position="235"/>
        <end position="281"/>
    </location>
</feature>
<feature type="compositionally biased region" description="Basic residues" evidence="1">
    <location>
        <begin position="1"/>
        <end position="11"/>
    </location>
</feature>
<name>A0A9Q9UW52_MOOP1</name>
<feature type="region of interest" description="Disordered" evidence="1">
    <location>
        <begin position="1"/>
        <end position="40"/>
    </location>
</feature>
<dbReference type="Pfam" id="PF13699">
    <property type="entry name" value="eCIS_core"/>
    <property type="match status" value="1"/>
</dbReference>
<evidence type="ECO:0000313" key="3">
    <source>
        <dbReference type="EMBL" id="WAN69530.1"/>
    </source>
</evidence>
<accession>A0A9Q9UW52</accession>
<reference evidence="3" key="2">
    <citation type="submission" date="2022-10" db="EMBL/GenBank/DDBJ databases">
        <authorList>
            <person name="Ngo T.-E."/>
        </authorList>
    </citation>
    <scope>NUCLEOTIDE SEQUENCE</scope>
    <source>
        <strain evidence="3">JHB</strain>
    </source>
</reference>
<evidence type="ECO:0000259" key="2">
    <source>
        <dbReference type="Pfam" id="PF13699"/>
    </source>
</evidence>
<dbReference type="InterPro" id="IPR025295">
    <property type="entry name" value="eCIS_core_dom"/>
</dbReference>
<proteinExistence type="predicted"/>
<dbReference type="AlphaFoldDB" id="A0A9Q9UW52"/>
<reference evidence="3" key="1">
    <citation type="journal article" date="2017" name="Proc. Natl. Acad. Sci. U.S.A.">
        <title>Comparative genomics uncovers the prolific and distinctive metabolic potential of the cyanobacterial genus Moorea.</title>
        <authorList>
            <person name="Leao T."/>
            <person name="Castelao G."/>
            <person name="Korobeynikov A."/>
            <person name="Monroe E.A."/>
            <person name="Podell S."/>
            <person name="Glukhov E."/>
            <person name="Allen E.E."/>
            <person name="Gerwick W.H."/>
            <person name="Gerwick L."/>
        </authorList>
    </citation>
    <scope>NUCLEOTIDE SEQUENCE</scope>
    <source>
        <strain evidence="3">JHB</strain>
    </source>
</reference>
<organism evidence="3">
    <name type="scientific">Moorena producens (strain JHB)</name>
    <dbReference type="NCBI Taxonomy" id="1454205"/>
    <lineage>
        <taxon>Bacteria</taxon>
        <taxon>Bacillati</taxon>
        <taxon>Cyanobacteriota</taxon>
        <taxon>Cyanophyceae</taxon>
        <taxon>Coleofasciculales</taxon>
        <taxon>Coleofasciculaceae</taxon>
        <taxon>Moorena</taxon>
    </lineage>
</organism>
<feature type="compositionally biased region" description="Basic and acidic residues" evidence="1">
    <location>
        <begin position="235"/>
        <end position="257"/>
    </location>
</feature>
<protein>
    <submittedName>
        <fullName evidence="3">DUF4157 domain-containing protein</fullName>
    </submittedName>
</protein>
<gene>
    <name evidence="3" type="ORF">BJP36_36165</name>
</gene>
<dbReference type="Proteomes" id="UP000176944">
    <property type="component" value="Chromosome"/>
</dbReference>
<dbReference type="EMBL" id="CP017708">
    <property type="protein sequence ID" value="WAN69530.1"/>
    <property type="molecule type" value="Genomic_DNA"/>
</dbReference>
<sequence length="449" mass="50845">MRTTHTYKPKYSHSISRTNAQKKKDSRVMGSRRRHEEDRDWNAEEAVGEWGSRMANVMHSLETGQYVPDTGWYEMGLQAKLTIGKPGDKYEQEADRVARQVVQQINSPQIGTIEGEEMRTPQLEIQRKALTGGIKAPINLKGGIKEARGRGKPLSDSIRHPLEQAMGADFSGVRVHTDAQSDQLNQSIQAKAFTTGQDVFFRKGEYEPGCRGGQELIAHELTHVRQQLRSVYPSEKIRESRAKEKKSITGSTGRERPVNNLQIEGSHGRGQKGVFRRKKEGSSGRLKVYRSMKISRPLLKYGIRIWDGKTIQKGLSGSQRETDKNLRLSPAIHKYFNSEIKAVTYTDKNGKKYQRRSIDCAEPAAFALLVEKWYNSDPSAKGNADWVPDSDKLSNTRFDPKAIDETDNNLELDYCKVCEQWINPNGTLKKEFIEKIKGDDPNPPQDVQS</sequence>
<feature type="domain" description="eCIS core" evidence="2">
    <location>
        <begin position="153"/>
        <end position="229"/>
    </location>
</feature>
<evidence type="ECO:0000256" key="1">
    <source>
        <dbReference type="SAM" id="MobiDB-lite"/>
    </source>
</evidence>